<dbReference type="OrthoDB" id="6433189at2"/>
<evidence type="ECO:0000313" key="2">
    <source>
        <dbReference type="EMBL" id="PAV96610.1"/>
    </source>
</evidence>
<organism evidence="2 3">
    <name type="scientific">Hafnia paralvei</name>
    <dbReference type="NCBI Taxonomy" id="546367"/>
    <lineage>
        <taxon>Bacteria</taxon>
        <taxon>Pseudomonadati</taxon>
        <taxon>Pseudomonadota</taxon>
        <taxon>Gammaproteobacteria</taxon>
        <taxon>Enterobacterales</taxon>
        <taxon>Hafniaceae</taxon>
        <taxon>Hafnia</taxon>
    </lineage>
</organism>
<evidence type="ECO:0000313" key="3">
    <source>
        <dbReference type="Proteomes" id="UP000218796"/>
    </source>
</evidence>
<dbReference type="InterPro" id="IPR022576">
    <property type="entry name" value="YfgG"/>
</dbReference>
<reference evidence="2 3" key="1">
    <citation type="submission" date="2017-08" db="EMBL/GenBank/DDBJ databases">
        <title>Draft Genome Sequence of Hafnia alvei CITHA-6 Isolated from Raw Bovine Milk.</title>
        <authorList>
            <person name="Culligan E.P."/>
            <person name="Mcsweeney A."/>
            <person name="O'Doherty C."/>
            <person name="Gleeson E."/>
            <person name="O'Riordan D."/>
            <person name="Sleator R.D."/>
        </authorList>
    </citation>
    <scope>NUCLEOTIDE SEQUENCE [LARGE SCALE GENOMIC DNA]</scope>
    <source>
        <strain evidence="2 3">CITHA-6</strain>
    </source>
</reference>
<feature type="compositionally biased region" description="Polar residues" evidence="1">
    <location>
        <begin position="48"/>
        <end position="63"/>
    </location>
</feature>
<proteinExistence type="predicted"/>
<name>A0A2A2MCT0_9GAMM</name>
<sequence>MNIHKLKRRTNVQMTKIVLLISFIILIGRLLYASFGAISHHQDKKENQQIAPTEKSQPLQLDTESAKPAQKKDAQTPLKD</sequence>
<accession>A0A2A2MCT0</accession>
<keyword evidence="3" id="KW-1185">Reference proteome</keyword>
<feature type="compositionally biased region" description="Basic and acidic residues" evidence="1">
    <location>
        <begin position="70"/>
        <end position="80"/>
    </location>
</feature>
<evidence type="ECO:0000256" key="1">
    <source>
        <dbReference type="SAM" id="MobiDB-lite"/>
    </source>
</evidence>
<comment type="caution">
    <text evidence="2">The sequence shown here is derived from an EMBL/GenBank/DDBJ whole genome shotgun (WGS) entry which is preliminary data.</text>
</comment>
<dbReference type="EMBL" id="NQMS01000003">
    <property type="protein sequence ID" value="PAV96610.1"/>
    <property type="molecule type" value="Genomic_DNA"/>
</dbReference>
<dbReference type="AlphaFoldDB" id="A0A2A2MCT0"/>
<feature type="region of interest" description="Disordered" evidence="1">
    <location>
        <begin position="42"/>
        <end position="80"/>
    </location>
</feature>
<dbReference type="RefSeq" id="WP_008814396.1">
    <property type="nucleotide sequence ID" value="NZ_CALECD010000090.1"/>
</dbReference>
<dbReference type="GeneID" id="69639722"/>
<protein>
    <submittedName>
        <fullName evidence="2">DUF2633 domain-containing protein</fullName>
    </submittedName>
</protein>
<dbReference type="KEGG" id="hpar:AL518_09835"/>
<dbReference type="Pfam" id="PF11119">
    <property type="entry name" value="DUF2633"/>
    <property type="match status" value="1"/>
</dbReference>
<dbReference type="Proteomes" id="UP000218796">
    <property type="component" value="Unassembled WGS sequence"/>
</dbReference>
<gene>
    <name evidence="2" type="ORF">CJD50_09105</name>
</gene>